<reference evidence="10" key="1">
    <citation type="journal article" date="2020" name="Nat. Commun.">
        <title>Genome sequence of the cluster root forming white lupin.</title>
        <authorList>
            <person name="Hufnagel B."/>
            <person name="Marques A."/>
            <person name="Soriano A."/>
            <person name="Marques L."/>
            <person name="Divol F."/>
            <person name="Doumas P."/>
            <person name="Sallet E."/>
            <person name="Mancinotti D."/>
            <person name="Carrere S."/>
            <person name="Marande W."/>
            <person name="Arribat S."/>
            <person name="Keller J."/>
            <person name="Huneau C."/>
            <person name="Blein T."/>
            <person name="Aime D."/>
            <person name="Laguerre M."/>
            <person name="Taylor J."/>
            <person name="Schubert V."/>
            <person name="Nelson M."/>
            <person name="Geu-Flores F."/>
            <person name="Crespi M."/>
            <person name="Gallardo-Guerrero K."/>
            <person name="Delaux P.-M."/>
            <person name="Salse J."/>
            <person name="Berges H."/>
            <person name="Guyot R."/>
            <person name="Gouzy J."/>
            <person name="Peret B."/>
        </authorList>
    </citation>
    <scope>NUCLEOTIDE SEQUENCE [LARGE SCALE GENOMIC DNA]</scope>
    <source>
        <strain evidence="10">cv. Amiga</strain>
    </source>
</reference>
<dbReference type="EC" id="2.7.7.6" evidence="1"/>
<dbReference type="PANTHER" id="PTHR34995:SF1">
    <property type="entry name" value="DNA-DIRECTED RNA POLYMERASE SUBUNIT BETA"/>
    <property type="match status" value="1"/>
</dbReference>
<gene>
    <name evidence="9" type="ORF">Lalb_Chr06g0173021</name>
</gene>
<feature type="domain" description="RNA polymerase Rpb1" evidence="8">
    <location>
        <begin position="67"/>
        <end position="143"/>
    </location>
</feature>
<dbReference type="OrthoDB" id="349at2759"/>
<sequence>MRGLMPDPQGQIIDLPIQRNLCEGLSLTEYIISSYGARKGVVDTTTRYIYIYIGLRCIAIWNQDNGIGFLNRFIIFQTQPISIRTPFTCSNTSWICRLCYGWSPTHGDLVELGEAVSIIAGQSNGEPGTQLTFRSFHTGGVFKGGIAEHV</sequence>
<keyword evidence="7" id="KW-0804">Transcription</keyword>
<keyword evidence="4" id="KW-0808">Transferase</keyword>
<dbReference type="SUPFAM" id="SSF64484">
    <property type="entry name" value="beta and beta-prime subunits of DNA dependent RNA-polymerase"/>
    <property type="match status" value="1"/>
</dbReference>
<organism evidence="9 10">
    <name type="scientific">Lupinus albus</name>
    <name type="common">White lupine</name>
    <name type="synonym">Lupinus termis</name>
    <dbReference type="NCBI Taxonomy" id="3870"/>
    <lineage>
        <taxon>Eukaryota</taxon>
        <taxon>Viridiplantae</taxon>
        <taxon>Streptophyta</taxon>
        <taxon>Embryophyta</taxon>
        <taxon>Tracheophyta</taxon>
        <taxon>Spermatophyta</taxon>
        <taxon>Magnoliopsida</taxon>
        <taxon>eudicotyledons</taxon>
        <taxon>Gunneridae</taxon>
        <taxon>Pentapetalae</taxon>
        <taxon>rosids</taxon>
        <taxon>fabids</taxon>
        <taxon>Fabales</taxon>
        <taxon>Fabaceae</taxon>
        <taxon>Papilionoideae</taxon>
        <taxon>50 kb inversion clade</taxon>
        <taxon>genistoids sensu lato</taxon>
        <taxon>core genistoids</taxon>
        <taxon>Genisteae</taxon>
        <taxon>Lupinus</taxon>
    </lineage>
</organism>
<dbReference type="GO" id="GO:0003677">
    <property type="term" value="F:DNA binding"/>
    <property type="evidence" value="ECO:0007669"/>
    <property type="project" value="InterPro"/>
</dbReference>
<evidence type="ECO:0000313" key="10">
    <source>
        <dbReference type="Proteomes" id="UP000447434"/>
    </source>
</evidence>
<keyword evidence="5" id="KW-0548">Nucleotidyltransferase</keyword>
<evidence type="ECO:0000259" key="8">
    <source>
        <dbReference type="Pfam" id="PF04998"/>
    </source>
</evidence>
<evidence type="ECO:0000256" key="7">
    <source>
        <dbReference type="ARBA" id="ARBA00023163"/>
    </source>
</evidence>
<evidence type="ECO:0000256" key="5">
    <source>
        <dbReference type="ARBA" id="ARBA00022695"/>
    </source>
</evidence>
<name>A0A6A4QFM2_LUPAL</name>
<accession>A0A6A4QFM2</accession>
<dbReference type="GO" id="GO:0003899">
    <property type="term" value="F:DNA-directed RNA polymerase activity"/>
    <property type="evidence" value="ECO:0007669"/>
    <property type="project" value="UniProtKB-EC"/>
</dbReference>
<keyword evidence="10" id="KW-1185">Reference proteome</keyword>
<comment type="caution">
    <text evidence="9">The sequence shown here is derived from an EMBL/GenBank/DDBJ whole genome shotgun (WGS) entry which is preliminary data.</text>
</comment>
<dbReference type="Proteomes" id="UP000447434">
    <property type="component" value="Chromosome 6"/>
</dbReference>
<keyword evidence="2 9" id="KW-0240">DNA-directed RNA polymerase</keyword>
<evidence type="ECO:0000256" key="6">
    <source>
        <dbReference type="ARBA" id="ARBA00022833"/>
    </source>
</evidence>
<dbReference type="InterPro" id="IPR038120">
    <property type="entry name" value="Rpb1_funnel_sf"/>
</dbReference>
<keyword evidence="6" id="KW-0862">Zinc</keyword>
<dbReference type="EMBL" id="WOCE01000006">
    <property type="protein sequence ID" value="KAE9612433.1"/>
    <property type="molecule type" value="Genomic_DNA"/>
</dbReference>
<evidence type="ECO:0000256" key="2">
    <source>
        <dbReference type="ARBA" id="ARBA00022478"/>
    </source>
</evidence>
<evidence type="ECO:0000256" key="1">
    <source>
        <dbReference type="ARBA" id="ARBA00012418"/>
    </source>
</evidence>
<dbReference type="InterPro" id="IPR007081">
    <property type="entry name" value="RNA_pol_Rpb1_5"/>
</dbReference>
<dbReference type="Gene3D" id="1.10.132.30">
    <property type="match status" value="1"/>
</dbReference>
<dbReference type="Pfam" id="PF04998">
    <property type="entry name" value="RNA_pol_Rpb1_5"/>
    <property type="match status" value="1"/>
</dbReference>
<evidence type="ECO:0000313" key="9">
    <source>
        <dbReference type="EMBL" id="KAE9612433.1"/>
    </source>
</evidence>
<keyword evidence="3" id="KW-0934">Plastid</keyword>
<dbReference type="GO" id="GO:0006351">
    <property type="term" value="P:DNA-templated transcription"/>
    <property type="evidence" value="ECO:0007669"/>
    <property type="project" value="InterPro"/>
</dbReference>
<evidence type="ECO:0000256" key="4">
    <source>
        <dbReference type="ARBA" id="ARBA00022679"/>
    </source>
</evidence>
<dbReference type="AlphaFoldDB" id="A0A6A4QFM2"/>
<dbReference type="PANTHER" id="PTHR34995">
    <property type="entry name" value="DNA-DIRECTED RNA POLYMERASE SUBUNIT BETA"/>
    <property type="match status" value="1"/>
</dbReference>
<dbReference type="InterPro" id="IPR050254">
    <property type="entry name" value="RNA_pol_beta''_euk"/>
</dbReference>
<evidence type="ECO:0000256" key="3">
    <source>
        <dbReference type="ARBA" id="ARBA00022640"/>
    </source>
</evidence>
<proteinExistence type="predicted"/>
<protein>
    <recommendedName>
        <fullName evidence="1">DNA-directed RNA polymerase</fullName>
        <ecNumber evidence="1">2.7.7.6</ecNumber>
    </recommendedName>
</protein>
<dbReference type="GO" id="GO:0000428">
    <property type="term" value="C:DNA-directed RNA polymerase complex"/>
    <property type="evidence" value="ECO:0007669"/>
    <property type="project" value="UniProtKB-KW"/>
</dbReference>